<comment type="subcellular location">
    <subcellularLocation>
        <location evidence="1">Membrane</location>
        <topology evidence="1">Single-pass type II membrane protein</topology>
    </subcellularLocation>
</comment>
<protein>
    <submittedName>
        <fullName evidence="10">SPOSA6832_00239-mRNA-1:cds</fullName>
    </submittedName>
</protein>
<dbReference type="InterPro" id="IPR022751">
    <property type="entry name" value="Alpha_mannosyltransferase"/>
</dbReference>
<evidence type="ECO:0000256" key="6">
    <source>
        <dbReference type="ARBA" id="ARBA00022968"/>
    </source>
</evidence>
<dbReference type="Pfam" id="PF11051">
    <property type="entry name" value="Mannosyl_trans3"/>
    <property type="match status" value="1"/>
</dbReference>
<gene>
    <name evidence="10" type="primary">SPOSA6832_00239</name>
</gene>
<reference evidence="11" key="1">
    <citation type="submission" date="2015-02" db="EMBL/GenBank/DDBJ databases">
        <authorList>
            <person name="Gon?alves P."/>
        </authorList>
    </citation>
    <scope>NUCLEOTIDE SEQUENCE [LARGE SCALE GENOMIC DNA]</scope>
</reference>
<evidence type="ECO:0000313" key="10">
    <source>
        <dbReference type="EMBL" id="CEQ38791.1"/>
    </source>
</evidence>
<dbReference type="PANTHER" id="PTHR31392:SF1">
    <property type="entry name" value="ALPHA-1,3-MANNOSYLTRANSFERASE MNN1-RELATED"/>
    <property type="match status" value="1"/>
</dbReference>
<dbReference type="AlphaFoldDB" id="A0A0D6EFW8"/>
<keyword evidence="6" id="KW-0735">Signal-anchor</keyword>
<dbReference type="GO" id="GO:0006493">
    <property type="term" value="P:protein O-linked glycosylation"/>
    <property type="evidence" value="ECO:0007669"/>
    <property type="project" value="TreeGrafter"/>
</dbReference>
<evidence type="ECO:0000256" key="5">
    <source>
        <dbReference type="ARBA" id="ARBA00022692"/>
    </source>
</evidence>
<keyword evidence="11" id="KW-1185">Reference proteome</keyword>
<evidence type="ECO:0000313" key="11">
    <source>
        <dbReference type="Proteomes" id="UP000243876"/>
    </source>
</evidence>
<dbReference type="GO" id="GO:0005794">
    <property type="term" value="C:Golgi apparatus"/>
    <property type="evidence" value="ECO:0007669"/>
    <property type="project" value="TreeGrafter"/>
</dbReference>
<dbReference type="Proteomes" id="UP000243876">
    <property type="component" value="Unassembled WGS sequence"/>
</dbReference>
<keyword evidence="3" id="KW-0328">Glycosyltransferase</keyword>
<evidence type="ECO:0000256" key="1">
    <source>
        <dbReference type="ARBA" id="ARBA00004606"/>
    </source>
</evidence>
<keyword evidence="4" id="KW-0808">Transferase</keyword>
<evidence type="ECO:0000256" key="8">
    <source>
        <dbReference type="ARBA" id="ARBA00023136"/>
    </source>
</evidence>
<dbReference type="OrthoDB" id="430354at2759"/>
<feature type="non-terminal residue" evidence="10">
    <location>
        <position position="1"/>
    </location>
</feature>
<keyword evidence="7" id="KW-1133">Transmembrane helix</keyword>
<proteinExistence type="inferred from homology"/>
<comment type="similarity">
    <text evidence="2">Belongs to the MNN1/MNT family.</text>
</comment>
<dbReference type="GO" id="GO:0000033">
    <property type="term" value="F:alpha-1,3-mannosyltransferase activity"/>
    <property type="evidence" value="ECO:0007669"/>
    <property type="project" value="TreeGrafter"/>
</dbReference>
<evidence type="ECO:0000256" key="7">
    <source>
        <dbReference type="ARBA" id="ARBA00022989"/>
    </source>
</evidence>
<dbReference type="EMBL" id="CENE01000001">
    <property type="protein sequence ID" value="CEQ38791.1"/>
    <property type="molecule type" value="Genomic_DNA"/>
</dbReference>
<dbReference type="GO" id="GO:0016020">
    <property type="term" value="C:membrane"/>
    <property type="evidence" value="ECO:0007669"/>
    <property type="project" value="UniProtKB-SubCell"/>
</dbReference>
<keyword evidence="9" id="KW-0325">Glycoprotein</keyword>
<keyword evidence="5" id="KW-0812">Transmembrane</keyword>
<organism evidence="10 11">
    <name type="scientific">Sporidiobolus salmonicolor</name>
    <name type="common">Yeast-like fungus</name>
    <name type="synonym">Sporobolomyces salmonicolor</name>
    <dbReference type="NCBI Taxonomy" id="5005"/>
    <lineage>
        <taxon>Eukaryota</taxon>
        <taxon>Fungi</taxon>
        <taxon>Dikarya</taxon>
        <taxon>Basidiomycota</taxon>
        <taxon>Pucciniomycotina</taxon>
        <taxon>Microbotryomycetes</taxon>
        <taxon>Sporidiobolales</taxon>
        <taxon>Sporidiobolaceae</taxon>
        <taxon>Sporobolomyces</taxon>
    </lineage>
</organism>
<sequence length="471" mass="53930">MEAQPELEDLGGYADRVKVLRDLEHFASTLNSTYTNLNTTTKALYSRSVEHHHQQLFDTLFPYIRKSKTVPRTLEQLRARYTVPRGIIIPCGNDQFVYAVHLIATLKHVHRTILPIHVVHAGGDDLVPEKRAALRSIHPDVETVDILNFFDEEVVGIHGGGWAIKVFAILASPFQEVIIADADAVFMQDPEVMYSDPGYNRTGTLYFRDREIFPGDGNVHQWWRKQMEGREPSLTMQQSRWWTDQASREEMESGVIVFDKTRKDVVLGLVFAGYLNTRGVREPVTYANTYGDKESFWMAFELCGIPYHMDKEYAAIIGQLTHPDTKSHSIDSFIQSDHLFHLDHSMLDSLSSTLLLTRRDLTILATVAEGKPLWWNGSLFMVRLPLSLPLPCSLRSRPSSPLDAPQEKRVKDRGYLIATHWAPGSVDWECDYEPWRMRTTQRDVVDLQTDKEFTRTLSAMIGAAVWWEGRL</sequence>
<evidence type="ECO:0000256" key="3">
    <source>
        <dbReference type="ARBA" id="ARBA00022676"/>
    </source>
</evidence>
<evidence type="ECO:0000256" key="9">
    <source>
        <dbReference type="ARBA" id="ARBA00023180"/>
    </source>
</evidence>
<evidence type="ECO:0000256" key="2">
    <source>
        <dbReference type="ARBA" id="ARBA00009105"/>
    </source>
</evidence>
<evidence type="ECO:0000256" key="4">
    <source>
        <dbReference type="ARBA" id="ARBA00022679"/>
    </source>
</evidence>
<name>A0A0D6EFW8_SPOSA</name>
<dbReference type="SUPFAM" id="SSF53448">
    <property type="entry name" value="Nucleotide-diphospho-sugar transferases"/>
    <property type="match status" value="1"/>
</dbReference>
<dbReference type="InterPro" id="IPR029044">
    <property type="entry name" value="Nucleotide-diphossugar_trans"/>
</dbReference>
<keyword evidence="8" id="KW-0472">Membrane</keyword>
<dbReference type="PANTHER" id="PTHR31392">
    <property type="entry name" value="ALPHA-1,3-MANNOSYLTRANSFERASE MNN1-RELATED"/>
    <property type="match status" value="1"/>
</dbReference>
<accession>A0A0D6EFW8</accession>